<protein>
    <submittedName>
        <fullName evidence="2">Uncharacterized protein</fullName>
    </submittedName>
</protein>
<name>A0A7I8BHG7_9BURK</name>
<sequence length="109" mass="11554">MFRWGGFIRIASSATISTGQSASVHFGPLKENDIMKKKISVYWPLAIVVPLAAVAYLHLYNGAATQSPLAAERVSAELARTVSYGFVGGEAAMPADVLPATARMSAQPM</sequence>
<dbReference type="EMBL" id="AP023174">
    <property type="protein sequence ID" value="BCF88077.1"/>
    <property type="molecule type" value="Genomic_DNA"/>
</dbReference>
<accession>A0A7I8BHG7</accession>
<organism evidence="2 3">
    <name type="scientific">Paraburkholderia largidicola</name>
    <dbReference type="NCBI Taxonomy" id="3014751"/>
    <lineage>
        <taxon>Bacteria</taxon>
        <taxon>Pseudomonadati</taxon>
        <taxon>Pseudomonadota</taxon>
        <taxon>Betaproteobacteria</taxon>
        <taxon>Burkholderiales</taxon>
        <taxon>Burkholderiaceae</taxon>
        <taxon>Paraburkholderia</taxon>
    </lineage>
</organism>
<proteinExistence type="predicted"/>
<keyword evidence="1" id="KW-0812">Transmembrane</keyword>
<feature type="transmembrane region" description="Helical" evidence="1">
    <location>
        <begin position="39"/>
        <end position="59"/>
    </location>
</feature>
<evidence type="ECO:0000313" key="2">
    <source>
        <dbReference type="EMBL" id="BCF88077.1"/>
    </source>
</evidence>
<evidence type="ECO:0000256" key="1">
    <source>
        <dbReference type="SAM" id="Phobius"/>
    </source>
</evidence>
<gene>
    <name evidence="2" type="ORF">PPGU16_11440</name>
</gene>
<dbReference type="AlphaFoldDB" id="A0A7I8BHG7"/>
<keyword evidence="1" id="KW-1133">Transmembrane helix</keyword>
<dbReference type="Proteomes" id="UP000510888">
    <property type="component" value="Chromosome 1"/>
</dbReference>
<keyword evidence="3" id="KW-1185">Reference proteome</keyword>
<evidence type="ECO:0000313" key="3">
    <source>
        <dbReference type="Proteomes" id="UP000510888"/>
    </source>
</evidence>
<reference evidence="2 3" key="1">
    <citation type="journal article" date="2020" name="Genes (Basel)">
        <title>Genomic Comparison of Insect Gut Symbionts from Divergent Burkholderia Subclades.</title>
        <authorList>
            <person name="Takeshita K."/>
            <person name="Kikuchi Y."/>
        </authorList>
    </citation>
    <scope>NUCLEOTIDE SEQUENCE [LARGE SCALE GENOMIC DNA]</scope>
    <source>
        <strain evidence="2 3">PGU16</strain>
    </source>
</reference>
<dbReference type="KEGG" id="plad:PPGU16_11440"/>
<keyword evidence="1" id="KW-0472">Membrane</keyword>